<protein>
    <recommendedName>
        <fullName evidence="3">DUF1797 family protein</fullName>
    </recommendedName>
</protein>
<evidence type="ECO:0000313" key="2">
    <source>
        <dbReference type="Proteomes" id="UP000322139"/>
    </source>
</evidence>
<evidence type="ECO:0000313" key="1">
    <source>
        <dbReference type="EMBL" id="TYS45739.1"/>
    </source>
</evidence>
<reference evidence="1 2" key="1">
    <citation type="submission" date="2019-08" db="EMBL/GenBank/DDBJ databases">
        <title>Bacillus genomes from the desert of Cuatro Cienegas, Coahuila.</title>
        <authorList>
            <person name="Olmedo-Alvarez G."/>
        </authorList>
    </citation>
    <scope>NUCLEOTIDE SEQUENCE [LARGE SCALE GENOMIC DNA]</scope>
    <source>
        <strain evidence="1 2">CH446_14T</strain>
    </source>
</reference>
<sequence length="78" mass="9147">MSLDHMRTMLTTIQEYPNCEISLTFNDDDQQPVLYVCYKENLFEVIHARTQAVDTFYTIESTIKAIDKELNSNLQKNL</sequence>
<dbReference type="RefSeq" id="WP_148976279.1">
    <property type="nucleotide sequence ID" value="NZ_JBNIKT010000001.1"/>
</dbReference>
<gene>
    <name evidence="1" type="ORF">FZD51_19425</name>
</gene>
<accession>A0A5D4R4R6</accession>
<dbReference type="AlphaFoldDB" id="A0A5D4R4R6"/>
<proteinExistence type="predicted"/>
<dbReference type="EMBL" id="VTER01000010">
    <property type="protein sequence ID" value="TYS45739.1"/>
    <property type="molecule type" value="Genomic_DNA"/>
</dbReference>
<evidence type="ECO:0008006" key="3">
    <source>
        <dbReference type="Google" id="ProtNLM"/>
    </source>
</evidence>
<dbReference type="Proteomes" id="UP000322139">
    <property type="component" value="Unassembled WGS sequence"/>
</dbReference>
<comment type="caution">
    <text evidence="1">The sequence shown here is derived from an EMBL/GenBank/DDBJ whole genome shotgun (WGS) entry which is preliminary data.</text>
</comment>
<organism evidence="1 2">
    <name type="scientific">Bacillus infantis</name>
    <dbReference type="NCBI Taxonomy" id="324767"/>
    <lineage>
        <taxon>Bacteria</taxon>
        <taxon>Bacillati</taxon>
        <taxon>Bacillota</taxon>
        <taxon>Bacilli</taxon>
        <taxon>Bacillales</taxon>
        <taxon>Bacillaceae</taxon>
        <taxon>Bacillus</taxon>
    </lineage>
</organism>
<name>A0A5D4R4R6_9BACI</name>